<reference evidence="2" key="1">
    <citation type="journal article" date="2020" name="Int. J. Syst. Evol. Microbiol.">
        <title>Alteromonas alba sp. nov., a marine bacterium isolated from the seawater of the West Pacific Ocean.</title>
        <authorList>
            <person name="Sun C."/>
            <person name="Wu Y.-H."/>
            <person name="Xamxidin M."/>
            <person name="Cheng H."/>
            <person name="Xu X.-W."/>
        </authorList>
    </citation>
    <scope>NUCLEOTIDE SEQUENCE [LARGE SCALE GENOMIC DNA]</scope>
    <source>
        <strain evidence="2">190</strain>
    </source>
</reference>
<comment type="caution">
    <text evidence="1">The sequence shown here is derived from an EMBL/GenBank/DDBJ whole genome shotgun (WGS) entry which is preliminary data.</text>
</comment>
<dbReference type="Gene3D" id="3.40.1260.10">
    <property type="entry name" value="DsrEFH-like"/>
    <property type="match status" value="1"/>
</dbReference>
<accession>A0A2S9V8N0</accession>
<dbReference type="Proteomes" id="UP000238949">
    <property type="component" value="Unassembled WGS sequence"/>
</dbReference>
<dbReference type="OrthoDB" id="9975707at2"/>
<evidence type="ECO:0008006" key="3">
    <source>
        <dbReference type="Google" id="ProtNLM"/>
    </source>
</evidence>
<protein>
    <recommendedName>
        <fullName evidence="3">Sulfurtransferase complex subunit TusB</fullName>
    </recommendedName>
</protein>
<dbReference type="EMBL" id="PVNP01000161">
    <property type="protein sequence ID" value="PRO72783.1"/>
    <property type="molecule type" value="Genomic_DNA"/>
</dbReference>
<proteinExistence type="predicted"/>
<name>A0A2S9V8N0_9ALTE</name>
<dbReference type="AlphaFoldDB" id="A0A2S9V8N0"/>
<dbReference type="InterPro" id="IPR027396">
    <property type="entry name" value="DsrEFH-like"/>
</dbReference>
<dbReference type="SUPFAM" id="SSF75169">
    <property type="entry name" value="DsrEFH-like"/>
    <property type="match status" value="1"/>
</dbReference>
<sequence length="87" mass="9504">MLVRYASFHPDSSAEAILKSLTATDVVVCCGDGVYAFNALRRTYPELSIVAMANDCAERGVAIEATVSSGKLCQLHHQHQQWINILP</sequence>
<dbReference type="RefSeq" id="WP_105935287.1">
    <property type="nucleotide sequence ID" value="NZ_PVNP01000161.1"/>
</dbReference>
<evidence type="ECO:0000313" key="2">
    <source>
        <dbReference type="Proteomes" id="UP000238949"/>
    </source>
</evidence>
<organism evidence="1 2">
    <name type="scientific">Alteromonas alba</name>
    <dbReference type="NCBI Taxonomy" id="2079529"/>
    <lineage>
        <taxon>Bacteria</taxon>
        <taxon>Pseudomonadati</taxon>
        <taxon>Pseudomonadota</taxon>
        <taxon>Gammaproteobacteria</taxon>
        <taxon>Alteromonadales</taxon>
        <taxon>Alteromonadaceae</taxon>
        <taxon>Alteromonas/Salinimonas group</taxon>
        <taxon>Alteromonas</taxon>
    </lineage>
</organism>
<gene>
    <name evidence="1" type="ORF">C6Y40_14995</name>
</gene>
<evidence type="ECO:0000313" key="1">
    <source>
        <dbReference type="EMBL" id="PRO72783.1"/>
    </source>
</evidence>
<keyword evidence="2" id="KW-1185">Reference proteome</keyword>